<dbReference type="GeneID" id="108560448"/>
<keyword evidence="10" id="KW-0807">Transducer</keyword>
<evidence type="ECO:0000256" key="11">
    <source>
        <dbReference type="SAM" id="MobiDB-lite"/>
    </source>
</evidence>
<dbReference type="Proteomes" id="UP000695000">
    <property type="component" value="Unplaced"/>
</dbReference>
<evidence type="ECO:0000256" key="9">
    <source>
        <dbReference type="ARBA" id="ARBA00023180"/>
    </source>
</evidence>
<evidence type="ECO:0000313" key="14">
    <source>
        <dbReference type="Proteomes" id="UP000695000"/>
    </source>
</evidence>
<keyword evidence="9" id="KW-0325">Glycoprotein</keyword>
<protein>
    <submittedName>
        <fullName evidence="15">D(5)-like dopamine receptor</fullName>
    </submittedName>
</protein>
<dbReference type="SUPFAM" id="SSF81321">
    <property type="entry name" value="Family A G protein-coupled receptor-like"/>
    <property type="match status" value="1"/>
</dbReference>
<evidence type="ECO:0000256" key="3">
    <source>
        <dbReference type="ARBA" id="ARBA00022475"/>
    </source>
</evidence>
<feature type="transmembrane region" description="Helical" evidence="12">
    <location>
        <begin position="43"/>
        <end position="66"/>
    </location>
</feature>
<feature type="transmembrane region" description="Helical" evidence="12">
    <location>
        <begin position="7"/>
        <end position="23"/>
    </location>
</feature>
<dbReference type="PANTHER" id="PTHR24246">
    <property type="entry name" value="OLFACTORY RECEPTOR AND ADENOSINE RECEPTOR"/>
    <property type="match status" value="1"/>
</dbReference>
<comment type="similarity">
    <text evidence="2">Belongs to the G-protein coupled receptor 1 family.</text>
</comment>
<evidence type="ECO:0000256" key="1">
    <source>
        <dbReference type="ARBA" id="ARBA00004651"/>
    </source>
</evidence>
<proteinExistence type="inferred from homology"/>
<keyword evidence="3" id="KW-1003">Cell membrane</keyword>
<dbReference type="Gene3D" id="1.20.1070.10">
    <property type="entry name" value="Rhodopsin 7-helix transmembrane proteins"/>
    <property type="match status" value="1"/>
</dbReference>
<keyword evidence="8" id="KW-0675">Receptor</keyword>
<evidence type="ECO:0000256" key="12">
    <source>
        <dbReference type="SAM" id="Phobius"/>
    </source>
</evidence>
<organism evidence="14 15">
    <name type="scientific">Nicrophorus vespilloides</name>
    <name type="common">Boreal carrion beetle</name>
    <dbReference type="NCBI Taxonomy" id="110193"/>
    <lineage>
        <taxon>Eukaryota</taxon>
        <taxon>Metazoa</taxon>
        <taxon>Ecdysozoa</taxon>
        <taxon>Arthropoda</taxon>
        <taxon>Hexapoda</taxon>
        <taxon>Insecta</taxon>
        <taxon>Pterygota</taxon>
        <taxon>Neoptera</taxon>
        <taxon>Endopterygota</taxon>
        <taxon>Coleoptera</taxon>
        <taxon>Polyphaga</taxon>
        <taxon>Staphyliniformia</taxon>
        <taxon>Silphidae</taxon>
        <taxon>Nicrophorinae</taxon>
        <taxon>Nicrophorus</taxon>
    </lineage>
</organism>
<keyword evidence="7 12" id="KW-0472">Membrane</keyword>
<evidence type="ECO:0000259" key="13">
    <source>
        <dbReference type="PROSITE" id="PS50262"/>
    </source>
</evidence>
<dbReference type="PROSITE" id="PS50262">
    <property type="entry name" value="G_PROTEIN_RECEP_F1_2"/>
    <property type="match status" value="1"/>
</dbReference>
<dbReference type="RefSeq" id="XP_017773492.1">
    <property type="nucleotide sequence ID" value="XM_017918003.1"/>
</dbReference>
<keyword evidence="6" id="KW-0297">G-protein coupled receptor</keyword>
<evidence type="ECO:0000256" key="10">
    <source>
        <dbReference type="ARBA" id="ARBA00023224"/>
    </source>
</evidence>
<feature type="transmembrane region" description="Helical" evidence="12">
    <location>
        <begin position="113"/>
        <end position="136"/>
    </location>
</feature>
<evidence type="ECO:0000256" key="6">
    <source>
        <dbReference type="ARBA" id="ARBA00023040"/>
    </source>
</evidence>
<reference evidence="15" key="1">
    <citation type="submission" date="2025-08" db="UniProtKB">
        <authorList>
            <consortium name="RefSeq"/>
        </authorList>
    </citation>
    <scope>IDENTIFICATION</scope>
    <source>
        <tissue evidence="15">Whole Larva</tissue>
    </source>
</reference>
<feature type="non-terminal residue" evidence="15">
    <location>
        <position position="1"/>
    </location>
</feature>
<dbReference type="PANTHER" id="PTHR24246:SF27">
    <property type="entry name" value="ADENOSINE RECEPTOR, ISOFORM A"/>
    <property type="match status" value="1"/>
</dbReference>
<sequence length="421" mass="46410">VAVIISVCWFAGTVVGFLPLMGWHKGPAENGRCFFLGVMEYDYLVFLYVGTIITPALLLLVFYAHIYHVVLRQLKRIVTIDPGSGSKGRSSGGTMLRMLGAAQKREVKATQNLSIIVLFFMICWIPLYTINCTLAFCKDCKVNSTLMLLSIILSHLNSAGNPLLYAYHLRDFRAALKSFICGLFGIGVSAPPATANNNNFSHYRLQSLREAGSNMSLSRNRLIAEKRSPLPPPPTPPPSKLSALMNNSVAALAAAASDGARDIWRISEISEGDNRCSSVINRVDEEDIDEDGEDDVFLDVEPRPPEENLIIPSVTVQRMNNLSTSSPQLSRNLFLVETEMNECRCRPAFMRSVSNDNREASLIVTGDFIHSPAKSLKLSPFKVVGELLKTGKHPRSCSLSDDPDNSRPKNGYIPENHSSGY</sequence>
<evidence type="ECO:0000256" key="8">
    <source>
        <dbReference type="ARBA" id="ARBA00023170"/>
    </source>
</evidence>
<dbReference type="Pfam" id="PF00001">
    <property type="entry name" value="7tm_1"/>
    <property type="match status" value="1"/>
</dbReference>
<dbReference type="InterPro" id="IPR000276">
    <property type="entry name" value="GPCR_Rhodpsn"/>
</dbReference>
<evidence type="ECO:0000256" key="5">
    <source>
        <dbReference type="ARBA" id="ARBA00022989"/>
    </source>
</evidence>
<name>A0ABM1MFZ2_NICVS</name>
<evidence type="ECO:0000256" key="7">
    <source>
        <dbReference type="ARBA" id="ARBA00023136"/>
    </source>
</evidence>
<accession>A0ABM1MFZ2</accession>
<dbReference type="PRINTS" id="PR00237">
    <property type="entry name" value="GPCRRHODOPSN"/>
</dbReference>
<comment type="subcellular location">
    <subcellularLocation>
        <location evidence="1">Cell membrane</location>
        <topology evidence="1">Multi-pass membrane protein</topology>
    </subcellularLocation>
</comment>
<feature type="domain" description="G-protein coupled receptors family 1 profile" evidence="13">
    <location>
        <begin position="1"/>
        <end position="165"/>
    </location>
</feature>
<keyword evidence="5 12" id="KW-1133">Transmembrane helix</keyword>
<keyword evidence="4 12" id="KW-0812">Transmembrane</keyword>
<evidence type="ECO:0000313" key="15">
    <source>
        <dbReference type="RefSeq" id="XP_017773492.1"/>
    </source>
</evidence>
<feature type="region of interest" description="Disordered" evidence="11">
    <location>
        <begin position="392"/>
        <end position="421"/>
    </location>
</feature>
<evidence type="ECO:0000256" key="4">
    <source>
        <dbReference type="ARBA" id="ARBA00022692"/>
    </source>
</evidence>
<keyword evidence="14" id="KW-1185">Reference proteome</keyword>
<evidence type="ECO:0000256" key="2">
    <source>
        <dbReference type="ARBA" id="ARBA00010663"/>
    </source>
</evidence>
<gene>
    <name evidence="15" type="primary">LOC108560448</name>
</gene>
<dbReference type="InterPro" id="IPR017452">
    <property type="entry name" value="GPCR_Rhodpsn_7TM"/>
</dbReference>